<dbReference type="AlphaFoldDB" id="A0AA39QD06"/>
<proteinExistence type="predicted"/>
<evidence type="ECO:0000313" key="3">
    <source>
        <dbReference type="Proteomes" id="UP001175228"/>
    </source>
</evidence>
<evidence type="ECO:0000313" key="2">
    <source>
        <dbReference type="EMBL" id="KAK0499611.1"/>
    </source>
</evidence>
<comment type="caution">
    <text evidence="2">The sequence shown here is derived from an EMBL/GenBank/DDBJ whole genome shotgun (WGS) entry which is preliminary data.</text>
</comment>
<feature type="region of interest" description="Disordered" evidence="1">
    <location>
        <begin position="363"/>
        <end position="402"/>
    </location>
</feature>
<accession>A0AA39QD06</accession>
<dbReference type="Proteomes" id="UP001175228">
    <property type="component" value="Unassembled WGS sequence"/>
</dbReference>
<gene>
    <name evidence="2" type="ORF">EDD18DRAFT_1349809</name>
</gene>
<feature type="compositionally biased region" description="Low complexity" evidence="1">
    <location>
        <begin position="389"/>
        <end position="402"/>
    </location>
</feature>
<dbReference type="EMBL" id="JAUEPU010000009">
    <property type="protein sequence ID" value="KAK0499611.1"/>
    <property type="molecule type" value="Genomic_DNA"/>
</dbReference>
<sequence>MLRQLSSIVRRHGLASRRYNSTEVMRVARIGKLPEGYDLNQVLRASKAVLSPIEQIVPGQDHVLLRFFDEDFAKRFLLTKSNPYVDDCEYDSPVPLVSAKIVAHCGLGAQRKVRLTAATPLTMETARAALSAYGDPTVTDIRIHNGTAFIDLADVNSAIKVVNSPDVTGLVGAKFDYFETTRQFRNPSFVSKALEIKYGGKRAIIIRDIQDVVKTEEAVWSTVGSKTSETVLDSHIIPEQKAMVLAFSTARLANDFFRRFKPKGFQVSVTVAKTYLYRPEITAIGMGASRTLQIRGNGSQDLAQFGQFGPVVHVAQKDDVTEITYKSFWDAMNALLLLESGNHHLTGFDGMSVSFSKTEPVTIAPPRLPPSSEPTPSAGGLNFIEKAKSQASEAAEALPQEA</sequence>
<evidence type="ECO:0000256" key="1">
    <source>
        <dbReference type="SAM" id="MobiDB-lite"/>
    </source>
</evidence>
<name>A0AA39QD06_9AGAR</name>
<protein>
    <submittedName>
        <fullName evidence="2">Uncharacterized protein</fullName>
    </submittedName>
</protein>
<organism evidence="2 3">
    <name type="scientific">Armillaria luteobubalina</name>
    <dbReference type="NCBI Taxonomy" id="153913"/>
    <lineage>
        <taxon>Eukaryota</taxon>
        <taxon>Fungi</taxon>
        <taxon>Dikarya</taxon>
        <taxon>Basidiomycota</taxon>
        <taxon>Agaricomycotina</taxon>
        <taxon>Agaricomycetes</taxon>
        <taxon>Agaricomycetidae</taxon>
        <taxon>Agaricales</taxon>
        <taxon>Marasmiineae</taxon>
        <taxon>Physalacriaceae</taxon>
        <taxon>Armillaria</taxon>
    </lineage>
</organism>
<reference evidence="2" key="1">
    <citation type="submission" date="2023-06" db="EMBL/GenBank/DDBJ databases">
        <authorList>
            <consortium name="Lawrence Berkeley National Laboratory"/>
            <person name="Ahrendt S."/>
            <person name="Sahu N."/>
            <person name="Indic B."/>
            <person name="Wong-Bajracharya J."/>
            <person name="Merenyi Z."/>
            <person name="Ke H.-M."/>
            <person name="Monk M."/>
            <person name="Kocsube S."/>
            <person name="Drula E."/>
            <person name="Lipzen A."/>
            <person name="Balint B."/>
            <person name="Henrissat B."/>
            <person name="Andreopoulos B."/>
            <person name="Martin F.M."/>
            <person name="Harder C.B."/>
            <person name="Rigling D."/>
            <person name="Ford K.L."/>
            <person name="Foster G.D."/>
            <person name="Pangilinan J."/>
            <person name="Papanicolaou A."/>
            <person name="Barry K."/>
            <person name="LaButti K."/>
            <person name="Viragh M."/>
            <person name="Koriabine M."/>
            <person name="Yan M."/>
            <person name="Riley R."/>
            <person name="Champramary S."/>
            <person name="Plett K.L."/>
            <person name="Tsai I.J."/>
            <person name="Slot J."/>
            <person name="Sipos G."/>
            <person name="Plett J."/>
            <person name="Nagy L.G."/>
            <person name="Grigoriev I.V."/>
        </authorList>
    </citation>
    <scope>NUCLEOTIDE SEQUENCE</scope>
    <source>
        <strain evidence="2">HWK02</strain>
    </source>
</reference>
<keyword evidence="3" id="KW-1185">Reference proteome</keyword>